<dbReference type="Pfam" id="PF00171">
    <property type="entry name" value="Aldedh"/>
    <property type="match status" value="1"/>
</dbReference>
<dbReference type="GO" id="GO:0003842">
    <property type="term" value="F:L-glutamate gamma-semialdehyde dehydrogenase activity"/>
    <property type="evidence" value="ECO:0007669"/>
    <property type="project" value="UniProtKB-EC"/>
</dbReference>
<comment type="pathway">
    <text evidence="1">Amino-acid degradation; L-proline degradation into L-glutamate; L-glutamate from L-proline: step 2/2.</text>
</comment>
<dbReference type="Gene3D" id="3.40.605.10">
    <property type="entry name" value="Aldehyde Dehydrogenase, Chain A, domain 1"/>
    <property type="match status" value="1"/>
</dbReference>
<comment type="catalytic activity">
    <reaction evidence="5">
        <text>L-glutamate 5-semialdehyde + NAD(+) + H2O = L-glutamate + NADH + 2 H(+)</text>
        <dbReference type="Rhea" id="RHEA:30235"/>
        <dbReference type="ChEBI" id="CHEBI:15377"/>
        <dbReference type="ChEBI" id="CHEBI:15378"/>
        <dbReference type="ChEBI" id="CHEBI:29985"/>
        <dbReference type="ChEBI" id="CHEBI:57540"/>
        <dbReference type="ChEBI" id="CHEBI:57945"/>
        <dbReference type="ChEBI" id="CHEBI:58066"/>
        <dbReference type="EC" id="1.2.1.88"/>
    </reaction>
</comment>
<dbReference type="AlphaFoldDB" id="A0A6J4VQK6"/>
<organism evidence="7">
    <name type="scientific">uncultured Thermomicrobiales bacterium</name>
    <dbReference type="NCBI Taxonomy" id="1645740"/>
    <lineage>
        <taxon>Bacteria</taxon>
        <taxon>Pseudomonadati</taxon>
        <taxon>Thermomicrobiota</taxon>
        <taxon>Thermomicrobia</taxon>
        <taxon>Thermomicrobiales</taxon>
        <taxon>environmental samples</taxon>
    </lineage>
</organism>
<dbReference type="PANTHER" id="PTHR42862:SF1">
    <property type="entry name" value="DELTA-1-PYRROLINE-5-CARBOXYLATE DEHYDROGENASE 2, ISOFORM A-RELATED"/>
    <property type="match status" value="1"/>
</dbReference>
<dbReference type="SUPFAM" id="SSF53720">
    <property type="entry name" value="ALDH-like"/>
    <property type="match status" value="1"/>
</dbReference>
<gene>
    <name evidence="7" type="ORF">AVDCRST_MAG88-3240</name>
</gene>
<keyword evidence="4" id="KW-0520">NAD</keyword>
<dbReference type="GO" id="GO:0009898">
    <property type="term" value="C:cytoplasmic side of plasma membrane"/>
    <property type="evidence" value="ECO:0007669"/>
    <property type="project" value="TreeGrafter"/>
</dbReference>
<accession>A0A6J4VQK6</accession>
<sequence length="543" mass="58373">MATTTDIANQKVTYATTDKATLEAIDRAFEEALPRVRAGLGGSRPMFIGGEERRSAEEFEDRSPIDTELVLARFPLGRARDAADAVGAAVAAFPGWSRTPYEERIAILRRAAENFRARKYDISALLTIEAGKTRAEALGEVEEAADLIDAYCDQLAEARGFERDMAALDPRERNRDVMRPFGAWAIVAPFNFPVALATGMTAGVLVAGNTGVLKPASDTPLAGLEVYRCFADAGLPAGVLNFVTGRGGEVGDALTGDPRLGGIIFTGSKEVGTRLFREVADGPYARPCITEMGGKNPAIVTAKADLGKAVEGVARSAFGFGGQKCSACSRVYVERPVYDDFIAALVERTRQLRIGDPAERDVYVGPVINESARRRFAEAAERARREGKVRVGGEVLQGGEQARGYFVAPTIVDGLPLDHDFFKEELFLPFLAVAPVDSLDEALREANNTEYGLTAGIFSEDPAEIDRFFDGIEAGVVYANRSGGATTGAWPGCQSFTGWKASGSSGKGGLGPYYVQQFLREQSRTIVVDDDPHEREVAEESGE</sequence>
<dbReference type="GO" id="GO:0004657">
    <property type="term" value="F:proline dehydrogenase activity"/>
    <property type="evidence" value="ECO:0007669"/>
    <property type="project" value="UniProtKB-ARBA"/>
</dbReference>
<evidence type="ECO:0000256" key="3">
    <source>
        <dbReference type="ARBA" id="ARBA00023002"/>
    </source>
</evidence>
<evidence type="ECO:0000259" key="6">
    <source>
        <dbReference type="Pfam" id="PF00171"/>
    </source>
</evidence>
<evidence type="ECO:0000313" key="7">
    <source>
        <dbReference type="EMBL" id="CAA9580257.1"/>
    </source>
</evidence>
<protein>
    <recommendedName>
        <fullName evidence="2">L-glutamate gamma-semialdehyde dehydrogenase</fullName>
        <ecNumber evidence="2">1.2.1.88</ecNumber>
    </recommendedName>
</protein>
<evidence type="ECO:0000256" key="4">
    <source>
        <dbReference type="ARBA" id="ARBA00023027"/>
    </source>
</evidence>
<dbReference type="InterPro" id="IPR016163">
    <property type="entry name" value="Ald_DH_C"/>
</dbReference>
<name>A0A6J4VQK6_9BACT</name>
<dbReference type="InterPro" id="IPR015590">
    <property type="entry name" value="Aldehyde_DH_dom"/>
</dbReference>
<dbReference type="PANTHER" id="PTHR42862">
    <property type="entry name" value="DELTA-1-PYRROLINE-5-CARBOXYLATE DEHYDROGENASE 1, ISOFORM A-RELATED"/>
    <property type="match status" value="1"/>
</dbReference>
<evidence type="ECO:0000256" key="2">
    <source>
        <dbReference type="ARBA" id="ARBA00012884"/>
    </source>
</evidence>
<evidence type="ECO:0000256" key="1">
    <source>
        <dbReference type="ARBA" id="ARBA00004786"/>
    </source>
</evidence>
<dbReference type="EC" id="1.2.1.88" evidence="2"/>
<reference evidence="7" key="1">
    <citation type="submission" date="2020-02" db="EMBL/GenBank/DDBJ databases">
        <authorList>
            <person name="Meier V. D."/>
        </authorList>
    </citation>
    <scope>NUCLEOTIDE SEQUENCE</scope>
    <source>
        <strain evidence="7">AVDCRST_MAG88</strain>
    </source>
</reference>
<dbReference type="Gene3D" id="3.40.309.10">
    <property type="entry name" value="Aldehyde Dehydrogenase, Chain A, domain 2"/>
    <property type="match status" value="1"/>
</dbReference>
<dbReference type="InterPro" id="IPR016161">
    <property type="entry name" value="Ald_DH/histidinol_DH"/>
</dbReference>
<keyword evidence="3 7" id="KW-0560">Oxidoreductase</keyword>
<dbReference type="InterPro" id="IPR016162">
    <property type="entry name" value="Ald_DH_N"/>
</dbReference>
<dbReference type="EMBL" id="CADCWM010000781">
    <property type="protein sequence ID" value="CAA9580257.1"/>
    <property type="molecule type" value="Genomic_DNA"/>
</dbReference>
<proteinExistence type="predicted"/>
<evidence type="ECO:0000256" key="5">
    <source>
        <dbReference type="ARBA" id="ARBA00048142"/>
    </source>
</evidence>
<dbReference type="GO" id="GO:0010133">
    <property type="term" value="P:L-proline catabolic process to L-glutamate"/>
    <property type="evidence" value="ECO:0007669"/>
    <property type="project" value="TreeGrafter"/>
</dbReference>
<dbReference type="InterPro" id="IPR016160">
    <property type="entry name" value="Ald_DH_CS_CYS"/>
</dbReference>
<dbReference type="FunFam" id="3.40.309.10:FF:000005">
    <property type="entry name" value="1-pyrroline-5-carboxylate dehydrogenase 1"/>
    <property type="match status" value="1"/>
</dbReference>
<feature type="domain" description="Aldehyde dehydrogenase" evidence="6">
    <location>
        <begin position="55"/>
        <end position="520"/>
    </location>
</feature>
<dbReference type="InterPro" id="IPR050485">
    <property type="entry name" value="Proline_metab_enzyme"/>
</dbReference>
<dbReference type="PROSITE" id="PS00070">
    <property type="entry name" value="ALDEHYDE_DEHYDR_CYS"/>
    <property type="match status" value="1"/>
</dbReference>